<dbReference type="RefSeq" id="WP_184385349.1">
    <property type="nucleotide sequence ID" value="NZ_JACIDJ010000005.1"/>
</dbReference>
<evidence type="ECO:0000259" key="2">
    <source>
        <dbReference type="Pfam" id="PF03795"/>
    </source>
</evidence>
<organism evidence="3 4">
    <name type="scientific">Roseococcus suduntuyensis</name>
    <dbReference type="NCBI Taxonomy" id="455361"/>
    <lineage>
        <taxon>Bacteria</taxon>
        <taxon>Pseudomonadati</taxon>
        <taxon>Pseudomonadota</taxon>
        <taxon>Alphaproteobacteria</taxon>
        <taxon>Acetobacterales</taxon>
        <taxon>Roseomonadaceae</taxon>
        <taxon>Roseococcus</taxon>
    </lineage>
</organism>
<proteinExistence type="inferred from homology"/>
<dbReference type="Proteomes" id="UP000553193">
    <property type="component" value="Unassembled WGS sequence"/>
</dbReference>
<sequence>MEYVMLFAETPAERGRRETQDAPVYWGAWTAYMEALQAAGVMRGGAGLLPPEAGTTLRLRGAERLVQTGPFADSQEQLGGYVLLDVPNLDAALEWAARAPCAGAGAVEIRPILSAGG</sequence>
<comment type="caution">
    <text evidence="3">The sequence shown here is derived from an EMBL/GenBank/DDBJ whole genome shotgun (WGS) entry which is preliminary data.</text>
</comment>
<feature type="domain" description="YCII-related" evidence="2">
    <location>
        <begin position="1"/>
        <end position="113"/>
    </location>
</feature>
<evidence type="ECO:0000313" key="4">
    <source>
        <dbReference type="Proteomes" id="UP000553193"/>
    </source>
</evidence>
<comment type="similarity">
    <text evidence="1">Belongs to the YciI family.</text>
</comment>
<dbReference type="AlphaFoldDB" id="A0A840AEH6"/>
<gene>
    <name evidence="3" type="ORF">GGQ83_002973</name>
</gene>
<keyword evidence="4" id="KW-1185">Reference proteome</keyword>
<reference evidence="3 4" key="1">
    <citation type="submission" date="2020-08" db="EMBL/GenBank/DDBJ databases">
        <title>Genomic Encyclopedia of Type Strains, Phase IV (KMG-IV): sequencing the most valuable type-strain genomes for metagenomic binning, comparative biology and taxonomic classification.</title>
        <authorList>
            <person name="Goeker M."/>
        </authorList>
    </citation>
    <scope>NUCLEOTIDE SEQUENCE [LARGE SCALE GENOMIC DNA]</scope>
    <source>
        <strain evidence="3 4">DSM 19979</strain>
    </source>
</reference>
<evidence type="ECO:0000256" key="1">
    <source>
        <dbReference type="ARBA" id="ARBA00007689"/>
    </source>
</evidence>
<dbReference type="PANTHER" id="PTHR35174">
    <property type="entry name" value="BLL7171 PROTEIN-RELATED"/>
    <property type="match status" value="1"/>
</dbReference>
<dbReference type="Pfam" id="PF03795">
    <property type="entry name" value="YCII"/>
    <property type="match status" value="1"/>
</dbReference>
<dbReference type="EMBL" id="JACIDJ010000005">
    <property type="protein sequence ID" value="MBB3899521.1"/>
    <property type="molecule type" value="Genomic_DNA"/>
</dbReference>
<evidence type="ECO:0000313" key="3">
    <source>
        <dbReference type="EMBL" id="MBB3899521.1"/>
    </source>
</evidence>
<dbReference type="InterPro" id="IPR011008">
    <property type="entry name" value="Dimeric_a/b-barrel"/>
</dbReference>
<accession>A0A840AEH6</accession>
<name>A0A840AEH6_9PROT</name>
<dbReference type="InterPro" id="IPR005545">
    <property type="entry name" value="YCII"/>
</dbReference>
<dbReference type="SUPFAM" id="SSF54909">
    <property type="entry name" value="Dimeric alpha+beta barrel"/>
    <property type="match status" value="1"/>
</dbReference>
<dbReference type="Gene3D" id="3.30.70.1060">
    <property type="entry name" value="Dimeric alpha+beta barrel"/>
    <property type="match status" value="1"/>
</dbReference>
<protein>
    <recommendedName>
        <fullName evidence="2">YCII-related domain-containing protein</fullName>
    </recommendedName>
</protein>
<dbReference type="PANTHER" id="PTHR35174:SF3">
    <property type="entry name" value="BLL7171 PROTEIN"/>
    <property type="match status" value="1"/>
</dbReference>